<feature type="domain" description="DUF222" evidence="1">
    <location>
        <begin position="54"/>
        <end position="347"/>
    </location>
</feature>
<evidence type="ECO:0000259" key="1">
    <source>
        <dbReference type="Pfam" id="PF02720"/>
    </source>
</evidence>
<dbReference type="Proteomes" id="UP000321490">
    <property type="component" value="Unassembled WGS sequence"/>
</dbReference>
<gene>
    <name evidence="2" type="ORF">JD78_02795</name>
</gene>
<dbReference type="Pfam" id="PF02720">
    <property type="entry name" value="DUF222"/>
    <property type="match status" value="1"/>
</dbReference>
<dbReference type="EMBL" id="VLKF01000001">
    <property type="protein sequence ID" value="TWH74260.1"/>
    <property type="molecule type" value="Genomic_DNA"/>
</dbReference>
<dbReference type="InterPro" id="IPR003870">
    <property type="entry name" value="DUF222"/>
</dbReference>
<comment type="caution">
    <text evidence="2">The sequence shown here is derived from an EMBL/GenBank/DDBJ whole genome shotgun (WGS) entry which is preliminary data.</text>
</comment>
<reference evidence="2 3" key="1">
    <citation type="submission" date="2019-07" db="EMBL/GenBank/DDBJ databases">
        <title>R&amp;d 2014.</title>
        <authorList>
            <person name="Klenk H.-P."/>
        </authorList>
    </citation>
    <scope>NUCLEOTIDE SEQUENCE [LARGE SCALE GENOMIC DNA]</scope>
    <source>
        <strain evidence="2 3">DSM 45764</strain>
    </source>
</reference>
<dbReference type="RefSeq" id="WP_341800135.1">
    <property type="nucleotide sequence ID" value="NZ_VLKF01000001.1"/>
</dbReference>
<sequence length="439" mass="46280">MTGSTTLDVSPPNVVAELVDDLAGLDVLAALDGLAGEDLHGLTDGGVLDRAALLVAARNRLDAELTRTVRHAAVSQAAERDGLRSMRSWLIGHVRVSAGEADRIVRAGRVLESFPVLAAGFAAGEVTAAQVNVVAEEVGPREVARAEEQGIDLGVFDTAWARVAAESPHASLVQAVQAFDAALDPDGPEPDPTEGRRLVIVTHADGSITARFDADAIGGEKFKAAIESHVQADRPKGDTRTRIQQQGDALVQVCDNQLASGNLPTLRTVKPHVVVGVDLEDLVDEATGAGAADLGFGATISAARARYLACDGSISRIVMGPDGTPLDLGRDHRVVTPGLRKAVERRDKSCVFAGCGAPTWWCDVHHSAIPRGPRRACESWGGGGPLAHEGPPRLPGRATTGWPMAYLATRRHRDPHRTAALAWRAAVLRRGRLGRCTTS</sequence>
<name>A0A562ITU4_9ACTN</name>
<evidence type="ECO:0000313" key="3">
    <source>
        <dbReference type="Proteomes" id="UP000321490"/>
    </source>
</evidence>
<proteinExistence type="predicted"/>
<evidence type="ECO:0000313" key="2">
    <source>
        <dbReference type="EMBL" id="TWH74260.1"/>
    </source>
</evidence>
<dbReference type="AlphaFoldDB" id="A0A562ITU4"/>
<accession>A0A562ITU4</accession>
<protein>
    <submittedName>
        <fullName evidence="2">Uncharacterized protein DUF222</fullName>
    </submittedName>
</protein>
<organism evidence="2 3">
    <name type="scientific">Modestobacter roseus</name>
    <dbReference type="NCBI Taxonomy" id="1181884"/>
    <lineage>
        <taxon>Bacteria</taxon>
        <taxon>Bacillati</taxon>
        <taxon>Actinomycetota</taxon>
        <taxon>Actinomycetes</taxon>
        <taxon>Geodermatophilales</taxon>
        <taxon>Geodermatophilaceae</taxon>
        <taxon>Modestobacter</taxon>
    </lineage>
</organism>
<keyword evidence="3" id="KW-1185">Reference proteome</keyword>